<feature type="non-terminal residue" evidence="1">
    <location>
        <position position="37"/>
    </location>
</feature>
<dbReference type="EMBL" id="PGOL01031308">
    <property type="protein sequence ID" value="PKI26351.1"/>
    <property type="molecule type" value="Genomic_DNA"/>
</dbReference>
<name>A0A2I0HG25_PUNGR</name>
<evidence type="ECO:0000313" key="1">
    <source>
        <dbReference type="EMBL" id="PKI26351.1"/>
    </source>
</evidence>
<accession>A0A2I0HG25</accession>
<proteinExistence type="predicted"/>
<dbReference type="Proteomes" id="UP000233551">
    <property type="component" value="Unassembled WGS sequence"/>
</dbReference>
<protein>
    <submittedName>
        <fullName evidence="1">Uncharacterized protein</fullName>
    </submittedName>
</protein>
<keyword evidence="2" id="KW-1185">Reference proteome</keyword>
<evidence type="ECO:0000313" key="2">
    <source>
        <dbReference type="Proteomes" id="UP000233551"/>
    </source>
</evidence>
<comment type="caution">
    <text evidence="1">The sequence shown here is derived from an EMBL/GenBank/DDBJ whole genome shotgun (WGS) entry which is preliminary data.</text>
</comment>
<gene>
    <name evidence="1" type="ORF">CRG98_048960</name>
</gene>
<sequence length="37" mass="3557">MGAACAGDGRGRARMTPGCGCWLRSVTGAACAGDGRG</sequence>
<organism evidence="1 2">
    <name type="scientific">Punica granatum</name>
    <name type="common">Pomegranate</name>
    <dbReference type="NCBI Taxonomy" id="22663"/>
    <lineage>
        <taxon>Eukaryota</taxon>
        <taxon>Viridiplantae</taxon>
        <taxon>Streptophyta</taxon>
        <taxon>Embryophyta</taxon>
        <taxon>Tracheophyta</taxon>
        <taxon>Spermatophyta</taxon>
        <taxon>Magnoliopsida</taxon>
        <taxon>eudicotyledons</taxon>
        <taxon>Gunneridae</taxon>
        <taxon>Pentapetalae</taxon>
        <taxon>rosids</taxon>
        <taxon>malvids</taxon>
        <taxon>Myrtales</taxon>
        <taxon>Lythraceae</taxon>
        <taxon>Punica</taxon>
    </lineage>
</organism>
<reference evidence="1 2" key="1">
    <citation type="submission" date="2017-11" db="EMBL/GenBank/DDBJ databases">
        <title>De-novo sequencing of pomegranate (Punica granatum L.) genome.</title>
        <authorList>
            <person name="Akparov Z."/>
            <person name="Amiraslanov A."/>
            <person name="Hajiyeva S."/>
            <person name="Abbasov M."/>
            <person name="Kaur K."/>
            <person name="Hamwieh A."/>
            <person name="Solovyev V."/>
            <person name="Salamov A."/>
            <person name="Braich B."/>
            <person name="Kosarev P."/>
            <person name="Mahmoud A."/>
            <person name="Hajiyev E."/>
            <person name="Babayeva S."/>
            <person name="Izzatullayeva V."/>
            <person name="Mammadov A."/>
            <person name="Mammadov A."/>
            <person name="Sharifova S."/>
            <person name="Ojaghi J."/>
            <person name="Eynullazada K."/>
            <person name="Bayramov B."/>
            <person name="Abdulazimova A."/>
            <person name="Shahmuradov I."/>
        </authorList>
    </citation>
    <scope>NUCLEOTIDE SEQUENCE [LARGE SCALE GENOMIC DNA]</scope>
    <source>
        <strain evidence="2">cv. AG2017</strain>
        <tissue evidence="1">Leaf</tissue>
    </source>
</reference>
<dbReference type="AlphaFoldDB" id="A0A2I0HG25"/>